<dbReference type="InterPro" id="IPR035914">
    <property type="entry name" value="Sperma_CUB_dom_sf"/>
</dbReference>
<name>A0ABQ9ZXC6_9CRUS</name>
<dbReference type="SMART" id="SM00042">
    <property type="entry name" value="CUB"/>
    <property type="match status" value="2"/>
</dbReference>
<comment type="caution">
    <text evidence="2">Lacks conserved residue(s) required for the propagation of feature annotation.</text>
</comment>
<keyword evidence="6" id="KW-1185">Reference proteome</keyword>
<feature type="compositionally biased region" description="Polar residues" evidence="3">
    <location>
        <begin position="363"/>
        <end position="382"/>
    </location>
</feature>
<feature type="domain" description="CUB" evidence="4">
    <location>
        <begin position="193"/>
        <end position="333"/>
    </location>
</feature>
<dbReference type="PANTHER" id="PTHR24255:SF31">
    <property type="entry name" value="CUBILIN-LIKE PROTEIN"/>
    <property type="match status" value="1"/>
</dbReference>
<sequence length="382" mass="44037">MLPCEGFSTTLSPNTTPPGDTCDRVFSDRENTITSVNYPLPYLKNLDCIYTIEKWSPIVDELEIDFAAFDLQNGTDCIYDYLEIEGRRYCGVQTGLRFRVPFSSDKPFEILFHSDGAVQQTGFNISIIQLDRQATSAQKQYDKWLTFYKRHVYFSNVREYVIFENRSPDKYVYFHMKFGCSAFPTTPPPVSFCRTETFSESSFLIISPQFPRRYDPGQDCSYSIIRRSKPLLLRLTKMDHTFKIKVAITGRLHEGKHRGVCELQLKFVFFDLPETVYTDCRGDYLEINNIRYCGVLSGQTRNVPFDSFHVDLRFHSDFIDNDAEGFSIHVVQLTDCTVTSLETTPLPSRIEESRCEISFLPDQGSNSTDVQARNNSECTYTS</sequence>
<dbReference type="InterPro" id="IPR000859">
    <property type="entry name" value="CUB_dom"/>
</dbReference>
<dbReference type="CDD" id="cd00041">
    <property type="entry name" value="CUB"/>
    <property type="match status" value="2"/>
</dbReference>
<dbReference type="Proteomes" id="UP001234178">
    <property type="component" value="Unassembled WGS sequence"/>
</dbReference>
<dbReference type="Gene3D" id="2.60.120.290">
    <property type="entry name" value="Spermadhesin, CUB domain"/>
    <property type="match status" value="2"/>
</dbReference>
<evidence type="ECO:0000313" key="6">
    <source>
        <dbReference type="Proteomes" id="UP001234178"/>
    </source>
</evidence>
<evidence type="ECO:0000259" key="4">
    <source>
        <dbReference type="PROSITE" id="PS01180"/>
    </source>
</evidence>
<evidence type="ECO:0000313" key="5">
    <source>
        <dbReference type="EMBL" id="KAK4017542.1"/>
    </source>
</evidence>
<evidence type="ECO:0000256" key="3">
    <source>
        <dbReference type="SAM" id="MobiDB-lite"/>
    </source>
</evidence>
<feature type="disulfide bond" evidence="2">
    <location>
        <begin position="193"/>
        <end position="220"/>
    </location>
</feature>
<feature type="region of interest" description="Disordered" evidence="3">
    <location>
        <begin position="362"/>
        <end position="382"/>
    </location>
</feature>
<feature type="domain" description="CUB" evidence="4">
    <location>
        <begin position="22"/>
        <end position="130"/>
    </location>
</feature>
<accession>A0ABQ9ZXC6</accession>
<dbReference type="SUPFAM" id="SSF49854">
    <property type="entry name" value="Spermadhesin, CUB domain"/>
    <property type="match status" value="2"/>
</dbReference>
<comment type="caution">
    <text evidence="5">The sequence shown here is derived from an EMBL/GenBank/DDBJ whole genome shotgun (WGS) entry which is preliminary data.</text>
</comment>
<reference evidence="5 6" key="1">
    <citation type="journal article" date="2023" name="Nucleic Acids Res.">
        <title>The hologenome of Daphnia magna reveals possible DNA methylation and microbiome-mediated evolution of the host genome.</title>
        <authorList>
            <person name="Chaturvedi A."/>
            <person name="Li X."/>
            <person name="Dhandapani V."/>
            <person name="Marshall H."/>
            <person name="Kissane S."/>
            <person name="Cuenca-Cambronero M."/>
            <person name="Asole G."/>
            <person name="Calvet F."/>
            <person name="Ruiz-Romero M."/>
            <person name="Marangio P."/>
            <person name="Guigo R."/>
            <person name="Rago D."/>
            <person name="Mirbahai L."/>
            <person name="Eastwood N."/>
            <person name="Colbourne J.K."/>
            <person name="Zhou J."/>
            <person name="Mallon E."/>
            <person name="Orsini L."/>
        </authorList>
    </citation>
    <scope>NUCLEOTIDE SEQUENCE [LARGE SCALE GENOMIC DNA]</scope>
    <source>
        <strain evidence="5">LRV0_1</strain>
    </source>
</reference>
<keyword evidence="1 2" id="KW-1015">Disulfide bond</keyword>
<protein>
    <recommendedName>
        <fullName evidence="4">CUB domain-containing protein</fullName>
    </recommendedName>
</protein>
<organism evidence="5 6">
    <name type="scientific">Daphnia magna</name>
    <dbReference type="NCBI Taxonomy" id="35525"/>
    <lineage>
        <taxon>Eukaryota</taxon>
        <taxon>Metazoa</taxon>
        <taxon>Ecdysozoa</taxon>
        <taxon>Arthropoda</taxon>
        <taxon>Crustacea</taxon>
        <taxon>Branchiopoda</taxon>
        <taxon>Diplostraca</taxon>
        <taxon>Cladocera</taxon>
        <taxon>Anomopoda</taxon>
        <taxon>Daphniidae</taxon>
        <taxon>Daphnia</taxon>
    </lineage>
</organism>
<evidence type="ECO:0000256" key="1">
    <source>
        <dbReference type="ARBA" id="ARBA00023157"/>
    </source>
</evidence>
<dbReference type="EMBL" id="JAOYFB010000007">
    <property type="protein sequence ID" value="KAK4017542.1"/>
    <property type="molecule type" value="Genomic_DNA"/>
</dbReference>
<dbReference type="PROSITE" id="PS01180">
    <property type="entry name" value="CUB"/>
    <property type="match status" value="2"/>
</dbReference>
<gene>
    <name evidence="5" type="ORF">OUZ56_032954</name>
</gene>
<dbReference type="Pfam" id="PF00431">
    <property type="entry name" value="CUB"/>
    <property type="match status" value="1"/>
</dbReference>
<proteinExistence type="predicted"/>
<dbReference type="PANTHER" id="PTHR24255">
    <property type="entry name" value="COMPLEMENT COMPONENT 1, S SUBCOMPONENT-RELATED"/>
    <property type="match status" value="1"/>
</dbReference>
<evidence type="ECO:0000256" key="2">
    <source>
        <dbReference type="PROSITE-ProRule" id="PRU00059"/>
    </source>
</evidence>